<dbReference type="PANTHER" id="PTHR36886">
    <property type="entry name" value="PROTEIN FRIGIDA-ESSENTIAL 1"/>
    <property type="match status" value="1"/>
</dbReference>
<dbReference type="InterPro" id="IPR052650">
    <property type="entry name" value="Zinc_finger_CCCH"/>
</dbReference>
<reference evidence="7" key="2">
    <citation type="journal article" date="2024" name="Plant">
        <title>Genomic evolution and insights into agronomic trait innovations of Sesamum species.</title>
        <authorList>
            <person name="Miao H."/>
            <person name="Wang L."/>
            <person name="Qu L."/>
            <person name="Liu H."/>
            <person name="Sun Y."/>
            <person name="Le M."/>
            <person name="Wang Q."/>
            <person name="Wei S."/>
            <person name="Zheng Y."/>
            <person name="Lin W."/>
            <person name="Duan Y."/>
            <person name="Cao H."/>
            <person name="Xiong S."/>
            <person name="Wang X."/>
            <person name="Wei L."/>
            <person name="Li C."/>
            <person name="Ma Q."/>
            <person name="Ju M."/>
            <person name="Zhao R."/>
            <person name="Li G."/>
            <person name="Mu C."/>
            <person name="Tian Q."/>
            <person name="Mei H."/>
            <person name="Zhang T."/>
            <person name="Gao T."/>
            <person name="Zhang H."/>
        </authorList>
    </citation>
    <scope>NUCLEOTIDE SEQUENCE</scope>
    <source>
        <strain evidence="7">G02</strain>
    </source>
</reference>
<evidence type="ECO:0000256" key="3">
    <source>
        <dbReference type="ARBA" id="ARBA00022833"/>
    </source>
</evidence>
<dbReference type="InterPro" id="IPR041367">
    <property type="entry name" value="Znf-CCCH_4"/>
</dbReference>
<evidence type="ECO:0000259" key="6">
    <source>
        <dbReference type="PROSITE" id="PS50103"/>
    </source>
</evidence>
<dbReference type="EMBL" id="JACGWJ010000016">
    <property type="protein sequence ID" value="KAL0360331.1"/>
    <property type="molecule type" value="Genomic_DNA"/>
</dbReference>
<dbReference type="PROSITE" id="PS50103">
    <property type="entry name" value="ZF_C3H1"/>
    <property type="match status" value="3"/>
</dbReference>
<evidence type="ECO:0000256" key="1">
    <source>
        <dbReference type="ARBA" id="ARBA00022723"/>
    </source>
</evidence>
<dbReference type="AlphaFoldDB" id="A0AAW2PY83"/>
<dbReference type="Gene3D" id="3.30.1370.210">
    <property type="match status" value="2"/>
</dbReference>
<dbReference type="GO" id="GO:0008270">
    <property type="term" value="F:zinc ion binding"/>
    <property type="evidence" value="ECO:0007669"/>
    <property type="project" value="UniProtKB-KW"/>
</dbReference>
<keyword evidence="2 4" id="KW-0863">Zinc-finger</keyword>
<gene>
    <name evidence="7" type="ORF">Sradi_3717600</name>
</gene>
<keyword evidence="3 4" id="KW-0862">Zinc</keyword>
<feature type="region of interest" description="Disordered" evidence="5">
    <location>
        <begin position="113"/>
        <end position="213"/>
    </location>
</feature>
<proteinExistence type="predicted"/>
<feature type="region of interest" description="Disordered" evidence="5">
    <location>
        <begin position="1"/>
        <end position="92"/>
    </location>
</feature>
<feature type="region of interest" description="Disordered" evidence="5">
    <location>
        <begin position="252"/>
        <end position="296"/>
    </location>
</feature>
<feature type="compositionally biased region" description="Basic residues" evidence="5">
    <location>
        <begin position="137"/>
        <end position="149"/>
    </location>
</feature>
<dbReference type="InterPro" id="IPR000571">
    <property type="entry name" value="Znf_CCCH"/>
</dbReference>
<feature type="compositionally biased region" description="Basic residues" evidence="5">
    <location>
        <begin position="161"/>
        <end position="172"/>
    </location>
</feature>
<comment type="caution">
    <text evidence="7">The sequence shown here is derived from an EMBL/GenBank/DDBJ whole genome shotgun (WGS) entry which is preliminary data.</text>
</comment>
<protein>
    <recommendedName>
        <fullName evidence="6">C3H1-type domain-containing protein</fullName>
    </recommendedName>
</protein>
<dbReference type="PANTHER" id="PTHR36886:SF8">
    <property type="entry name" value="ZINC FINGER CCCH DOMAIN-CONTAINING PROTEIN 38"/>
    <property type="match status" value="1"/>
</dbReference>
<dbReference type="Pfam" id="PF18044">
    <property type="entry name" value="zf-CCCH_4"/>
    <property type="match status" value="1"/>
</dbReference>
<evidence type="ECO:0000256" key="5">
    <source>
        <dbReference type="SAM" id="MobiDB-lite"/>
    </source>
</evidence>
<sequence length="858" mass="96619">MAERRKRRSLWDMEEETKHLSGMSEHNSWTAKDRHSSHGSGRYYDYSDSRTAIAQNSRDDSSWPPWEAIDENPVAPMNGSFKNTPDGKEMGHQRERYYKKMSPGFDRMELHNYNHTHEYDRSHSQRYPGRGRERSRSRSRTRGRSHSRSLSRDRGRERGRGRGWSRSRGRSRSRNDINAKDHSHTRSRSPVGDYRRQSYGWNDRRSGPEKSSQVCRDFAAGSCRRGSHCRFLHPDSRSLRDGDLAEDDMAESWRSRGDHSRIPRHSYSRGSALELQKDVSDPYHGEDDQFSSKSKTAPPCKDFMRGKCRWEDTCRFSHHAASDDGFREGTRNPSFDKDIDRRQPCKNGKPLCKYFAAGKCDRDNCRFSHEDPNNNLERRRSEVTESCSSHDKSNWWNGPKWDDATRISDTLKPTGWVETIVTNTTCTVDTGNGQNDERGSYSLQNENKTWGVVECKSGSLNCEKQPSLPRECGSYGVDTGATESVGNDNMHNKQKHLLLHGSQLQNQDGIADVHGQNALLESQIFSIKALEQNVHPASHIQQPHCGAIENNLRNSLSDVIDEVKDTRYTTHPILFSGQSLNQDGGSMFPGHSSILNEGHRVQNMLCPNPSNGFSADLNRPEIHIVDLLNVQTQMQNNQKALHSQGLLEAKIPQLLTSLLASERPAQVSNSVVSNLGRQVSSVTDPISLTQRPANEDSQTYESMEVSGAKGMVPPFSDSLGCAPFVNSVNVQPNQNAASLNPLNSMGNGRDDTEHGNHNIAQVTEERNQIQLKSSSQLPVVKEFDSSKVKHPGSPRLKQEEVVANSEVTGGNKAIGEESKGVQENKHSETLGVMGKLKRGVLTRMKRGCVYLKMLLWSL</sequence>
<feature type="domain" description="C3H1-type" evidence="6">
    <location>
        <begin position="209"/>
        <end position="236"/>
    </location>
</feature>
<accession>A0AAW2PY83</accession>
<name>A0AAW2PY83_SESRA</name>
<feature type="domain" description="C3H1-type" evidence="6">
    <location>
        <begin position="346"/>
        <end position="372"/>
    </location>
</feature>
<organism evidence="7">
    <name type="scientific">Sesamum radiatum</name>
    <name type="common">Black benniseed</name>
    <dbReference type="NCBI Taxonomy" id="300843"/>
    <lineage>
        <taxon>Eukaryota</taxon>
        <taxon>Viridiplantae</taxon>
        <taxon>Streptophyta</taxon>
        <taxon>Embryophyta</taxon>
        <taxon>Tracheophyta</taxon>
        <taxon>Spermatophyta</taxon>
        <taxon>Magnoliopsida</taxon>
        <taxon>eudicotyledons</taxon>
        <taxon>Gunneridae</taxon>
        <taxon>Pentapetalae</taxon>
        <taxon>asterids</taxon>
        <taxon>lamiids</taxon>
        <taxon>Lamiales</taxon>
        <taxon>Pedaliaceae</taxon>
        <taxon>Sesamum</taxon>
    </lineage>
</organism>
<reference evidence="7" key="1">
    <citation type="submission" date="2020-06" db="EMBL/GenBank/DDBJ databases">
        <authorList>
            <person name="Li T."/>
            <person name="Hu X."/>
            <person name="Zhang T."/>
            <person name="Song X."/>
            <person name="Zhang H."/>
            <person name="Dai N."/>
            <person name="Sheng W."/>
            <person name="Hou X."/>
            <person name="Wei L."/>
        </authorList>
    </citation>
    <scope>NUCLEOTIDE SEQUENCE</scope>
    <source>
        <strain evidence="7">G02</strain>
        <tissue evidence="7">Leaf</tissue>
    </source>
</reference>
<feature type="compositionally biased region" description="Basic and acidic residues" evidence="5">
    <location>
        <begin position="275"/>
        <end position="287"/>
    </location>
</feature>
<feature type="compositionally biased region" description="Basic and acidic residues" evidence="5">
    <location>
        <begin position="150"/>
        <end position="160"/>
    </location>
</feature>
<feature type="zinc finger region" description="C3H1-type" evidence="4">
    <location>
        <begin position="294"/>
        <end position="321"/>
    </location>
</feature>
<keyword evidence="1 4" id="KW-0479">Metal-binding</keyword>
<feature type="zinc finger region" description="C3H1-type" evidence="4">
    <location>
        <begin position="346"/>
        <end position="372"/>
    </location>
</feature>
<feature type="compositionally biased region" description="Basic and acidic residues" evidence="5">
    <location>
        <begin position="113"/>
        <end position="123"/>
    </location>
</feature>
<feature type="domain" description="C3H1-type" evidence="6">
    <location>
        <begin position="294"/>
        <end position="321"/>
    </location>
</feature>
<feature type="compositionally biased region" description="Basic and acidic residues" evidence="5">
    <location>
        <begin position="252"/>
        <end position="261"/>
    </location>
</feature>
<evidence type="ECO:0000313" key="7">
    <source>
        <dbReference type="EMBL" id="KAL0360331.1"/>
    </source>
</evidence>
<evidence type="ECO:0000256" key="2">
    <source>
        <dbReference type="ARBA" id="ARBA00022771"/>
    </source>
</evidence>
<dbReference type="Pfam" id="PF00642">
    <property type="entry name" value="zf-CCCH"/>
    <property type="match status" value="1"/>
</dbReference>
<dbReference type="SMART" id="SM00356">
    <property type="entry name" value="ZnF_C3H1"/>
    <property type="match status" value="3"/>
</dbReference>
<feature type="zinc finger region" description="C3H1-type" evidence="4">
    <location>
        <begin position="209"/>
        <end position="236"/>
    </location>
</feature>
<evidence type="ECO:0000256" key="4">
    <source>
        <dbReference type="PROSITE-ProRule" id="PRU00723"/>
    </source>
</evidence>
<feature type="compositionally biased region" description="Basic and acidic residues" evidence="5">
    <location>
        <begin position="173"/>
        <end position="184"/>
    </location>
</feature>